<evidence type="ECO:0000313" key="2">
    <source>
        <dbReference type="Proteomes" id="UP000236998"/>
    </source>
</evidence>
<protein>
    <recommendedName>
        <fullName evidence="3">Secreted protein</fullName>
    </recommendedName>
</protein>
<comment type="caution">
    <text evidence="1">The sequence shown here is derived from an EMBL/GenBank/DDBJ whole genome shotgun (WGS) entry which is preliminary data.</text>
</comment>
<evidence type="ECO:0000313" key="1">
    <source>
        <dbReference type="EMBL" id="POD65745.1"/>
    </source>
</evidence>
<dbReference type="EMBL" id="MLET01000018">
    <property type="protein sequence ID" value="POD65745.1"/>
    <property type="molecule type" value="Genomic_DNA"/>
</dbReference>
<evidence type="ECO:0008006" key="3">
    <source>
        <dbReference type="Google" id="ProtNLM"/>
    </source>
</evidence>
<gene>
    <name evidence="1" type="ORF">BKM07_20960</name>
</gene>
<accession>A0ABD6V708</accession>
<dbReference type="AlphaFoldDB" id="A0ABD6V708"/>
<sequence>MAKPMTNQRPDSLGSRNARHLCITLAVNGGGSVFIQSHFKSFSFRHGSGTLLRLMYVNNDTVQLTFFF</sequence>
<dbReference type="Proteomes" id="UP000236998">
    <property type="component" value="Unassembled WGS sequence"/>
</dbReference>
<organism evidence="1 2">
    <name type="scientific">Pseudomonas syringae group genomosp. 3</name>
    <dbReference type="NCBI Taxonomy" id="251701"/>
    <lineage>
        <taxon>Bacteria</taxon>
        <taxon>Pseudomonadati</taxon>
        <taxon>Pseudomonadota</taxon>
        <taxon>Gammaproteobacteria</taxon>
        <taxon>Pseudomonadales</taxon>
        <taxon>Pseudomonadaceae</taxon>
        <taxon>Pseudomonas</taxon>
    </lineage>
</organism>
<reference evidence="1 2" key="1">
    <citation type="submission" date="2016-10" db="EMBL/GenBank/DDBJ databases">
        <title>Comparative genomics of Pseudomonas syringae.</title>
        <authorList>
            <person name="Hulin M.T."/>
        </authorList>
    </citation>
    <scope>NUCLEOTIDE SEQUENCE [LARGE SCALE GENOMIC DNA]</scope>
    <source>
        <strain evidence="1 2">9643</strain>
    </source>
</reference>
<name>A0ABD6V708_9PSED</name>
<proteinExistence type="predicted"/>